<dbReference type="Pfam" id="PF06441">
    <property type="entry name" value="EHN"/>
    <property type="match status" value="1"/>
</dbReference>
<evidence type="ECO:0000259" key="6">
    <source>
        <dbReference type="Pfam" id="PF06441"/>
    </source>
</evidence>
<protein>
    <submittedName>
        <fullName evidence="7">Pimeloyl-ACP methyl ester carboxylesterase</fullName>
    </submittedName>
</protein>
<keyword evidence="2" id="KW-0058">Aromatic hydrocarbons catabolism</keyword>
<dbReference type="InterPro" id="IPR010497">
    <property type="entry name" value="Epoxide_hydro_N"/>
</dbReference>
<dbReference type="InterPro" id="IPR016292">
    <property type="entry name" value="Epoxide_hydrolase"/>
</dbReference>
<keyword evidence="5" id="KW-0732">Signal</keyword>
<comment type="similarity">
    <text evidence="1">Belongs to the peptidase S33 family.</text>
</comment>
<evidence type="ECO:0000256" key="5">
    <source>
        <dbReference type="SAM" id="SignalP"/>
    </source>
</evidence>
<dbReference type="OrthoDB" id="5171248at2"/>
<name>A0A239C782_9ACTN</name>
<dbReference type="Gene3D" id="3.40.50.1820">
    <property type="entry name" value="alpha/beta hydrolase"/>
    <property type="match status" value="1"/>
</dbReference>
<evidence type="ECO:0000313" key="7">
    <source>
        <dbReference type="EMBL" id="SNS15233.1"/>
    </source>
</evidence>
<dbReference type="PANTHER" id="PTHR21661:SF35">
    <property type="entry name" value="EPOXIDE HYDROLASE"/>
    <property type="match status" value="1"/>
</dbReference>
<evidence type="ECO:0000313" key="8">
    <source>
        <dbReference type="Proteomes" id="UP000198282"/>
    </source>
</evidence>
<dbReference type="InterPro" id="IPR029058">
    <property type="entry name" value="AB_hydrolase_fold"/>
</dbReference>
<evidence type="ECO:0000256" key="3">
    <source>
        <dbReference type="ARBA" id="ARBA00022801"/>
    </source>
</evidence>
<dbReference type="SUPFAM" id="SSF53474">
    <property type="entry name" value="alpha/beta-Hydrolases"/>
    <property type="match status" value="1"/>
</dbReference>
<dbReference type="PROSITE" id="PS51318">
    <property type="entry name" value="TAT"/>
    <property type="match status" value="1"/>
</dbReference>
<dbReference type="PIRSF" id="PIRSF001112">
    <property type="entry name" value="Epoxide_hydrolase"/>
    <property type="match status" value="1"/>
</dbReference>
<dbReference type="PANTHER" id="PTHR21661">
    <property type="entry name" value="EPOXIDE HYDROLASE 1-RELATED"/>
    <property type="match status" value="1"/>
</dbReference>
<organism evidence="7 8">
    <name type="scientific">Streptosporangium subroseum</name>
    <dbReference type="NCBI Taxonomy" id="106412"/>
    <lineage>
        <taxon>Bacteria</taxon>
        <taxon>Bacillati</taxon>
        <taxon>Actinomycetota</taxon>
        <taxon>Actinomycetes</taxon>
        <taxon>Streptosporangiales</taxon>
        <taxon>Streptosporangiaceae</taxon>
        <taxon>Streptosporangium</taxon>
    </lineage>
</organism>
<evidence type="ECO:0000256" key="1">
    <source>
        <dbReference type="ARBA" id="ARBA00010088"/>
    </source>
</evidence>
<feature type="domain" description="Epoxide hydrolase N-terminal" evidence="6">
    <location>
        <begin position="52"/>
        <end position="156"/>
    </location>
</feature>
<dbReference type="Proteomes" id="UP000198282">
    <property type="component" value="Unassembled WGS sequence"/>
</dbReference>
<keyword evidence="8" id="KW-1185">Reference proteome</keyword>
<dbReference type="InterPro" id="IPR006311">
    <property type="entry name" value="TAT_signal"/>
</dbReference>
<dbReference type="RefSeq" id="WP_089206530.1">
    <property type="nucleotide sequence ID" value="NZ_FZOD01000005.1"/>
</dbReference>
<dbReference type="GO" id="GO:0004301">
    <property type="term" value="F:epoxide hydrolase activity"/>
    <property type="evidence" value="ECO:0007669"/>
    <property type="project" value="TreeGrafter"/>
</dbReference>
<reference evidence="7 8" key="1">
    <citation type="submission" date="2017-06" db="EMBL/GenBank/DDBJ databases">
        <authorList>
            <person name="Kim H.J."/>
            <person name="Triplett B.A."/>
        </authorList>
    </citation>
    <scope>NUCLEOTIDE SEQUENCE [LARGE SCALE GENOMIC DNA]</scope>
    <source>
        <strain evidence="7 8">CGMCC 4.2132</strain>
    </source>
</reference>
<dbReference type="AlphaFoldDB" id="A0A239C782"/>
<keyword evidence="3" id="KW-0378">Hydrolase</keyword>
<feature type="active site" description="Proton acceptor" evidence="4">
    <location>
        <position position="414"/>
    </location>
</feature>
<evidence type="ECO:0000256" key="2">
    <source>
        <dbReference type="ARBA" id="ARBA00022797"/>
    </source>
</evidence>
<dbReference type="GO" id="GO:0097176">
    <property type="term" value="P:epoxide metabolic process"/>
    <property type="evidence" value="ECO:0007669"/>
    <property type="project" value="TreeGrafter"/>
</dbReference>
<proteinExistence type="inferred from homology"/>
<sequence>MSEIPSAHTRRSFLATALLATAAGSSAYNLLSEQPAAATAGSPSPSAGDTAIRPFRINVPEKDLVDLRRRIAATRWPARETVADRSQGVQLAKLQNLVRYWGTGYDWRKAEAKLNALPQFVTRIDGLDVQFAHIRSPHPDALPLIMTHGWPGSVLELLKVIGPLTDPTRHGGRAQDAFHLVLPSMPGYGFSGKPQAPGWNADRIGLAWDVLMKRLGYNRYVSQGGDWGAVISDKMAHRAFPGLLAIHVNMPATVPPDIAKILNNGDPAPAGLSPAEKAAFDSLDALYKKNSGYAIMMVTRPQTVGYGLTDSPVGLAAWMYDKFAEWTYSGGDPERSLTRDEMLDDISLYWLTNSAVSSARLYAENNENNFNAVDISIPAAITVFPGEIYRAPRSWAERSYHHLIYFNEVGRGGHFAAWEEPELFSTEIRAAFRSLR</sequence>
<gene>
    <name evidence="7" type="ORF">SAMN05216276_100510</name>
</gene>
<feature type="active site" description="Nucleophile" evidence="4">
    <location>
        <position position="226"/>
    </location>
</feature>
<dbReference type="InterPro" id="IPR000639">
    <property type="entry name" value="Epox_hydrolase-like"/>
</dbReference>
<dbReference type="PRINTS" id="PR00412">
    <property type="entry name" value="EPOXHYDRLASE"/>
</dbReference>
<feature type="chain" id="PRO_5038556849" evidence="5">
    <location>
        <begin position="28"/>
        <end position="436"/>
    </location>
</feature>
<feature type="active site" description="Proton donor" evidence="4">
    <location>
        <position position="362"/>
    </location>
</feature>
<accession>A0A239C782</accession>
<evidence type="ECO:0000256" key="4">
    <source>
        <dbReference type="PIRSR" id="PIRSR001112-1"/>
    </source>
</evidence>
<feature type="signal peptide" evidence="5">
    <location>
        <begin position="1"/>
        <end position="27"/>
    </location>
</feature>
<dbReference type="EMBL" id="FZOD01000005">
    <property type="protein sequence ID" value="SNS15233.1"/>
    <property type="molecule type" value="Genomic_DNA"/>
</dbReference>